<evidence type="ECO:0000313" key="3">
    <source>
        <dbReference type="Proteomes" id="UP000663888"/>
    </source>
</evidence>
<feature type="region of interest" description="Disordered" evidence="1">
    <location>
        <begin position="398"/>
        <end position="444"/>
    </location>
</feature>
<feature type="compositionally biased region" description="Polar residues" evidence="1">
    <location>
        <begin position="434"/>
        <end position="443"/>
    </location>
</feature>
<gene>
    <name evidence="2" type="ORF">RDB_LOCUS112101</name>
</gene>
<organism evidence="2 3">
    <name type="scientific">Rhizoctonia solani</name>
    <dbReference type="NCBI Taxonomy" id="456999"/>
    <lineage>
        <taxon>Eukaryota</taxon>
        <taxon>Fungi</taxon>
        <taxon>Dikarya</taxon>
        <taxon>Basidiomycota</taxon>
        <taxon>Agaricomycotina</taxon>
        <taxon>Agaricomycetes</taxon>
        <taxon>Cantharellales</taxon>
        <taxon>Ceratobasidiaceae</taxon>
        <taxon>Rhizoctonia</taxon>
    </lineage>
</organism>
<protein>
    <submittedName>
        <fullName evidence="2">Uncharacterized protein</fullName>
    </submittedName>
</protein>
<name>A0A8H3C645_9AGAM</name>
<comment type="caution">
    <text evidence="2">The sequence shown here is derived from an EMBL/GenBank/DDBJ whole genome shotgun (WGS) entry which is preliminary data.</text>
</comment>
<dbReference type="Proteomes" id="UP000663888">
    <property type="component" value="Unassembled WGS sequence"/>
</dbReference>
<proteinExistence type="predicted"/>
<evidence type="ECO:0000313" key="2">
    <source>
        <dbReference type="EMBL" id="CAE6473791.1"/>
    </source>
</evidence>
<reference evidence="2" key="1">
    <citation type="submission" date="2021-01" db="EMBL/GenBank/DDBJ databases">
        <authorList>
            <person name="Kaushik A."/>
        </authorList>
    </citation>
    <scope>NUCLEOTIDE SEQUENCE</scope>
    <source>
        <strain evidence="2">AG4-R118</strain>
    </source>
</reference>
<sequence length="627" mass="70511">MPAPPPIVFGPSFASKHKRKPMEFTKNWGEGEMFAWYGRRRQQSEGSVVIQHLQIRIDNGTPPHRFVLAFMKDGTIFRFDRRPETSKVGALIGETLGPAEYRKAGDDYCRVLPEEMPELEKVTHREIQLDPPEGTDLLLILSAAFAIANDKEACKYNLATYNCYFFSWTIIMIVARHAIPFTMPPPERVIEFLEPAVAKLSSSLTRKIVDALLSLVLDTITTFRRDIGRSLNKGLGKRELMVWGLPTSMVRFLMKGCIKMRLNFGMEKHLRDTVTRQLQKHMKPVLDAVLTSQGPANDNVKTKLWVDQLKDAFGPPVRKQLLEIVWTALLEALKDGCGDLDSKEIFDHIAAGTDDPNGRISTLFRLKYRLLGPNVVQFARVWNEALHDALPAASNVLKQKHSAVPDPASTSDSPEDERELPATNTVSVPEDSAVPNSGSSSDNLAEERKLHKEMFDGAFTAASKAALEAAQRVVNETESTTTNSRRAEMWEIVWTRWDSIWGTARDNAESMVVDLITDTMSEIVDLVAMKTVVAVGSDKVQPIEVVHHRKSQKKEDHLLSLSAFQTRITKHVRSAAGPRMQIETHLASIQAAMTRAWITSRETYKPWTEVEAIRRRLEAERPADAQN</sequence>
<accession>A0A8H3C645</accession>
<dbReference type="AlphaFoldDB" id="A0A8H3C645"/>
<dbReference type="EMBL" id="CAJMWX010001196">
    <property type="protein sequence ID" value="CAE6473791.1"/>
    <property type="molecule type" value="Genomic_DNA"/>
</dbReference>
<evidence type="ECO:0000256" key="1">
    <source>
        <dbReference type="SAM" id="MobiDB-lite"/>
    </source>
</evidence>